<comment type="caution">
    <text evidence="2">The sequence shown here is derived from an EMBL/GenBank/DDBJ whole genome shotgun (WGS) entry which is preliminary data.</text>
</comment>
<dbReference type="PANTHER" id="PTHR24148:SF79">
    <property type="entry name" value="HETEROKARYON INCOMPATIBILITY DOMAIN-CONTAINING PROTEIN"/>
    <property type="match status" value="1"/>
</dbReference>
<reference evidence="3" key="1">
    <citation type="journal article" date="2019" name="bioRxiv">
        <title>Genomics, evolutionary history and diagnostics of the Alternaria alternata species group including apple and Asian pear pathotypes.</title>
        <authorList>
            <person name="Armitage A.D."/>
            <person name="Cockerton H.M."/>
            <person name="Sreenivasaprasad S."/>
            <person name="Woodhall J.W."/>
            <person name="Lane C.R."/>
            <person name="Harrison R.J."/>
            <person name="Clarkson J.P."/>
        </authorList>
    </citation>
    <scope>NUCLEOTIDE SEQUENCE [LARGE SCALE GENOMIC DNA]</scope>
    <source>
        <strain evidence="3">FERA 1177</strain>
    </source>
</reference>
<dbReference type="VEuPathDB" id="FungiDB:CC77DRAFT_947060"/>
<accession>A0A4Q4N6X4</accession>
<gene>
    <name evidence="2" type="ORF">AA0117_g9357</name>
</gene>
<dbReference type="EMBL" id="PDXD01000031">
    <property type="protein sequence ID" value="RYN71542.1"/>
    <property type="molecule type" value="Genomic_DNA"/>
</dbReference>
<feature type="domain" description="Heterokaryon incompatibility" evidence="1">
    <location>
        <begin position="2"/>
        <end position="101"/>
    </location>
</feature>
<dbReference type="AlphaFoldDB" id="A0A4Q4N6X4"/>
<evidence type="ECO:0000313" key="3">
    <source>
        <dbReference type="Proteomes" id="UP000291422"/>
    </source>
</evidence>
<protein>
    <recommendedName>
        <fullName evidence="1">Heterokaryon incompatibility domain-containing protein</fullName>
    </recommendedName>
</protein>
<dbReference type="Pfam" id="PF06985">
    <property type="entry name" value="HET"/>
    <property type="match status" value="1"/>
</dbReference>
<organism evidence="2 3">
    <name type="scientific">Alternaria alternata</name>
    <name type="common">Alternaria rot fungus</name>
    <name type="synonym">Torula alternata</name>
    <dbReference type="NCBI Taxonomy" id="5599"/>
    <lineage>
        <taxon>Eukaryota</taxon>
        <taxon>Fungi</taxon>
        <taxon>Dikarya</taxon>
        <taxon>Ascomycota</taxon>
        <taxon>Pezizomycotina</taxon>
        <taxon>Dothideomycetes</taxon>
        <taxon>Pleosporomycetidae</taxon>
        <taxon>Pleosporales</taxon>
        <taxon>Pleosporineae</taxon>
        <taxon>Pleosporaceae</taxon>
        <taxon>Alternaria</taxon>
        <taxon>Alternaria sect. Alternaria</taxon>
        <taxon>Alternaria alternata complex</taxon>
    </lineage>
</organism>
<dbReference type="PANTHER" id="PTHR24148">
    <property type="entry name" value="ANKYRIN REPEAT DOMAIN-CONTAINING PROTEIN 39 HOMOLOG-RELATED"/>
    <property type="match status" value="1"/>
</dbReference>
<dbReference type="Pfam" id="PF26639">
    <property type="entry name" value="Het-6_barrel"/>
    <property type="match status" value="1"/>
</dbReference>
<dbReference type="InterPro" id="IPR010730">
    <property type="entry name" value="HET"/>
</dbReference>
<evidence type="ECO:0000259" key="1">
    <source>
        <dbReference type="Pfam" id="PF06985"/>
    </source>
</evidence>
<sequence>MDNDEKTANVPKMREVYMKAAVTVCWLGLEVEGIAAAFDYASRLQVTYKHELAAQKQYILTAEEEKEEDPHVQVKLGDPALETLVDLLDRPYFERAWIVQEVVVSKRAAFMCGSAMITWKSLLAAYLYLSSKIWLWEFYHGSRLHSLISMWLSEMEWADGTDLDWPITLLRHRVCLSGDPRDKVYAFYGMRCNESLRKLGIEPDYREATTMELVYTRLAARALHKVQTAVLHVPRLITTSDEVSDPNFDQFSLPSWVPDWRWTEATPTSLLFIEMLAGETSGLVDYHASKDSVFEPGFDVEAYNSLSIPIEDLEQSQLPKMLKLHGVTVAKVTQLTPRPWISQKAPNRRTLLDQAKLLQFNMYQVQEWEALFRPQSATQIYPATGEIATQAMYETFMAGAAEHTLETKLSAFVAFEKRQSVLRLLRMFNIHGFLVCYIMVVLVERVLRRFGWVNPQAQFSGMVGHMINRKGALMVNVEESETRYYALVPSICRLDDHVVLVGGVTTPLILRKKGEDADITWEFIGDAYVHGIMKGELWDKRKGDRKDMWIT</sequence>
<evidence type="ECO:0000313" key="2">
    <source>
        <dbReference type="EMBL" id="RYN71542.1"/>
    </source>
</evidence>
<proteinExistence type="predicted"/>
<dbReference type="InterPro" id="IPR052895">
    <property type="entry name" value="HetReg/Transcr_Mod"/>
</dbReference>
<dbReference type="Proteomes" id="UP000291422">
    <property type="component" value="Unassembled WGS sequence"/>
</dbReference>
<name>A0A4Q4N6X4_ALTAL</name>